<keyword evidence="2" id="KW-0472">Membrane</keyword>
<evidence type="ECO:0000256" key="2">
    <source>
        <dbReference type="SAM" id="Phobius"/>
    </source>
</evidence>
<dbReference type="Proteomes" id="UP000807469">
    <property type="component" value="Unassembled WGS sequence"/>
</dbReference>
<proteinExistence type="predicted"/>
<keyword evidence="4" id="KW-1185">Reference proteome</keyword>
<evidence type="ECO:0000256" key="1">
    <source>
        <dbReference type="SAM" id="MobiDB-lite"/>
    </source>
</evidence>
<sequence length="231" mass="26008">MENHNRKDVTAGTSRQEREKNCPYSGTCFTTIATQSVPVWKHRIDDALKFLHAQDISSTAETSLTVCAFGVIAPVIIEVEIAFVSRERKVKKAARYVVMGMYSKGTMFMFIVIRLGKGVRYFTIKDSQLKCRPKHVPYLNAQRPILGLSVIITKAVYSMHAQRIREEHFDDALNNLQILDARHLMYESVYAPIGRVPKTMRVEMGPLNASNVRADGDDVVVGENMDDAGSR</sequence>
<evidence type="ECO:0000313" key="3">
    <source>
        <dbReference type="EMBL" id="KAF9481909.1"/>
    </source>
</evidence>
<reference evidence="3" key="1">
    <citation type="submission" date="2020-11" db="EMBL/GenBank/DDBJ databases">
        <authorList>
            <consortium name="DOE Joint Genome Institute"/>
            <person name="Ahrendt S."/>
            <person name="Riley R."/>
            <person name="Andreopoulos W."/>
            <person name="Labutti K."/>
            <person name="Pangilinan J."/>
            <person name="Ruiz-Duenas F.J."/>
            <person name="Barrasa J.M."/>
            <person name="Sanchez-Garcia M."/>
            <person name="Camarero S."/>
            <person name="Miyauchi S."/>
            <person name="Serrano A."/>
            <person name="Linde D."/>
            <person name="Babiker R."/>
            <person name="Drula E."/>
            <person name="Ayuso-Fernandez I."/>
            <person name="Pacheco R."/>
            <person name="Padilla G."/>
            <person name="Ferreira P."/>
            <person name="Barriuso J."/>
            <person name="Kellner H."/>
            <person name="Castanera R."/>
            <person name="Alfaro M."/>
            <person name="Ramirez L."/>
            <person name="Pisabarro A.G."/>
            <person name="Kuo A."/>
            <person name="Tritt A."/>
            <person name="Lipzen A."/>
            <person name="He G."/>
            <person name="Yan M."/>
            <person name="Ng V."/>
            <person name="Cullen D."/>
            <person name="Martin F."/>
            <person name="Rosso M.-N."/>
            <person name="Henrissat B."/>
            <person name="Hibbett D."/>
            <person name="Martinez A.T."/>
            <person name="Grigoriev I.V."/>
        </authorList>
    </citation>
    <scope>NUCLEOTIDE SEQUENCE</scope>
    <source>
        <strain evidence="3">CIRM-BRFM 674</strain>
    </source>
</reference>
<accession>A0A9P5Z6C1</accession>
<protein>
    <submittedName>
        <fullName evidence="3">Uncharacterized protein</fullName>
    </submittedName>
</protein>
<comment type="caution">
    <text evidence="3">The sequence shown here is derived from an EMBL/GenBank/DDBJ whole genome shotgun (WGS) entry which is preliminary data.</text>
</comment>
<organism evidence="3 4">
    <name type="scientific">Pholiota conissans</name>
    <dbReference type="NCBI Taxonomy" id="109636"/>
    <lineage>
        <taxon>Eukaryota</taxon>
        <taxon>Fungi</taxon>
        <taxon>Dikarya</taxon>
        <taxon>Basidiomycota</taxon>
        <taxon>Agaricomycotina</taxon>
        <taxon>Agaricomycetes</taxon>
        <taxon>Agaricomycetidae</taxon>
        <taxon>Agaricales</taxon>
        <taxon>Agaricineae</taxon>
        <taxon>Strophariaceae</taxon>
        <taxon>Pholiota</taxon>
    </lineage>
</organism>
<gene>
    <name evidence="3" type="ORF">BDN70DRAFT_892957</name>
</gene>
<evidence type="ECO:0000313" key="4">
    <source>
        <dbReference type="Proteomes" id="UP000807469"/>
    </source>
</evidence>
<dbReference type="EMBL" id="MU155172">
    <property type="protein sequence ID" value="KAF9481909.1"/>
    <property type="molecule type" value="Genomic_DNA"/>
</dbReference>
<keyword evidence="2" id="KW-1133">Transmembrane helix</keyword>
<feature type="transmembrane region" description="Helical" evidence="2">
    <location>
        <begin position="96"/>
        <end position="116"/>
    </location>
</feature>
<name>A0A9P5Z6C1_9AGAR</name>
<dbReference type="AlphaFoldDB" id="A0A9P5Z6C1"/>
<feature type="region of interest" description="Disordered" evidence="1">
    <location>
        <begin position="1"/>
        <end position="20"/>
    </location>
</feature>
<keyword evidence="2" id="KW-0812">Transmembrane</keyword>